<evidence type="ECO:0000256" key="5">
    <source>
        <dbReference type="ARBA" id="ARBA00022737"/>
    </source>
</evidence>
<dbReference type="InterPro" id="IPR011990">
    <property type="entry name" value="TPR-like_helical_dom_sf"/>
</dbReference>
<dbReference type="GO" id="GO:0043531">
    <property type="term" value="F:ADP binding"/>
    <property type="evidence" value="ECO:0007669"/>
    <property type="project" value="InterPro"/>
</dbReference>
<dbReference type="PRINTS" id="PR00381">
    <property type="entry name" value="KINESINLIGHT"/>
</dbReference>
<evidence type="ECO:0000259" key="13">
    <source>
        <dbReference type="Pfam" id="PF24885"/>
    </source>
</evidence>
<evidence type="ECO:0000256" key="8">
    <source>
        <dbReference type="ARBA" id="ARBA00023175"/>
    </source>
</evidence>
<sequence length="680" mass="75625">MSQYDSPPSGSPLADVLADLLKQLQDQHITPGGPINVEELKATNVVSGLQIILSQQGQVPSSPSSSTSLLWTITSRRNPYFVGREDLLTTLANIFRTSKGAFTSLALSGLGGIGKTQIALEYAFRFVADYKYVFWARAAASESMIADYVTFATLLSLPEKDEQDQLKIVEAVKQWLITHDRWLLILDNADDLVMVRSFLPTSPTGHILLTTRAEVTAPLAQRIEINTLSIDTAALFLLQRASILDIGQPLNQASPADQALARRLSTELGGLALALDQAGAYILEEGISLSGYLQKYEASRAQLLDYRGGDLVEDHPDSVTKTMLLLFQLLQQRHPIAADLLCLCTFLAADAIPEELFTQGTAKLEGSLSILSSNPQQLNTTLKALRAYSLVRRNLSNQTISIHRLVQTVLQDSLEETARRTWAERVMMAVNATFPHVEHGTWAQCERLLPQALAGAQRIEQYQMISEAAGRLLFEIASYLKDRARYREAEPLYQRALQIREQQVGPDHPDVAQSLNNLANLYSDQGKYAEAEPLHQRALQIREQQVGPDHPDVAQSLNNLALLYSEQGKYAEAEPLHQRALQIQEQQVGPKHPETAETMHNLARFREMQGNSEEARLWYARALSIREQVLGAHHSKTTETRKRLIALLLTIEQHDEAARLEAVQSEQGASEVGEKTHTEE</sequence>
<dbReference type="GO" id="GO:0005737">
    <property type="term" value="C:cytoplasm"/>
    <property type="evidence" value="ECO:0007669"/>
    <property type="project" value="TreeGrafter"/>
</dbReference>
<dbReference type="Proteomes" id="UP000004508">
    <property type="component" value="Unassembled WGS sequence"/>
</dbReference>
<protein>
    <submittedName>
        <fullName evidence="15">TPR repeat-containing protein</fullName>
    </submittedName>
</protein>
<dbReference type="InParanoid" id="D6U731"/>
<evidence type="ECO:0000313" key="15">
    <source>
        <dbReference type="EMBL" id="EFH79692.1"/>
    </source>
</evidence>
<gene>
    <name evidence="15" type="ORF">Krac_0179</name>
</gene>
<dbReference type="SUPFAM" id="SSF52540">
    <property type="entry name" value="P-loop containing nucleoside triphosphate hydrolases"/>
    <property type="match status" value="1"/>
</dbReference>
<evidence type="ECO:0000256" key="7">
    <source>
        <dbReference type="ARBA" id="ARBA00023054"/>
    </source>
</evidence>
<evidence type="ECO:0000313" key="16">
    <source>
        <dbReference type="Proteomes" id="UP000004508"/>
    </source>
</evidence>
<dbReference type="PANTHER" id="PTHR45783:SF3">
    <property type="entry name" value="KINESIN LIGHT CHAIN"/>
    <property type="match status" value="1"/>
</dbReference>
<dbReference type="InterPro" id="IPR019734">
    <property type="entry name" value="TPR_rpt"/>
</dbReference>
<dbReference type="GO" id="GO:0019894">
    <property type="term" value="F:kinesin binding"/>
    <property type="evidence" value="ECO:0007669"/>
    <property type="project" value="TreeGrafter"/>
</dbReference>
<feature type="domain" description="NB-ARC" evidence="12">
    <location>
        <begin position="99"/>
        <end position="234"/>
    </location>
</feature>
<comment type="subcellular location">
    <subcellularLocation>
        <location evidence="1">Cytoplasm</location>
        <location evidence="1">Cytoskeleton</location>
    </subcellularLocation>
</comment>
<evidence type="ECO:0000256" key="2">
    <source>
        <dbReference type="ARBA" id="ARBA00009622"/>
    </source>
</evidence>
<dbReference type="Gene3D" id="3.40.50.300">
    <property type="entry name" value="P-loop containing nucleotide triphosphate hydrolases"/>
    <property type="match status" value="1"/>
</dbReference>
<evidence type="ECO:0000259" key="14">
    <source>
        <dbReference type="Pfam" id="PF25000"/>
    </source>
</evidence>
<dbReference type="Pfam" id="PF00931">
    <property type="entry name" value="NB-ARC"/>
    <property type="match status" value="1"/>
</dbReference>
<keyword evidence="6 10" id="KW-0802">TPR repeat</keyword>
<reference evidence="15 16" key="1">
    <citation type="journal article" date="2011" name="Stand. Genomic Sci.">
        <title>Non-contiguous finished genome sequence and contextual data of the filamentous soil bacterium Ktedonobacter racemifer type strain (SOSP1-21).</title>
        <authorList>
            <person name="Chang Y.J."/>
            <person name="Land M."/>
            <person name="Hauser L."/>
            <person name="Chertkov O."/>
            <person name="Del Rio T.G."/>
            <person name="Nolan M."/>
            <person name="Copeland A."/>
            <person name="Tice H."/>
            <person name="Cheng J.F."/>
            <person name="Lucas S."/>
            <person name="Han C."/>
            <person name="Goodwin L."/>
            <person name="Pitluck S."/>
            <person name="Ivanova N."/>
            <person name="Ovchinikova G."/>
            <person name="Pati A."/>
            <person name="Chen A."/>
            <person name="Palaniappan K."/>
            <person name="Mavromatis K."/>
            <person name="Liolios K."/>
            <person name="Brettin T."/>
            <person name="Fiebig A."/>
            <person name="Rohde M."/>
            <person name="Abt B."/>
            <person name="Goker M."/>
            <person name="Detter J.C."/>
            <person name="Woyke T."/>
            <person name="Bristow J."/>
            <person name="Eisen J.A."/>
            <person name="Markowitz V."/>
            <person name="Hugenholtz P."/>
            <person name="Kyrpides N.C."/>
            <person name="Klenk H.P."/>
            <person name="Lapidus A."/>
        </authorList>
    </citation>
    <scope>NUCLEOTIDE SEQUENCE [LARGE SCALE GENOMIC DNA]</scope>
    <source>
        <strain evidence="16">DSM 44963</strain>
    </source>
</reference>
<keyword evidence="3" id="KW-0963">Cytoplasm</keyword>
<keyword evidence="16" id="KW-1185">Reference proteome</keyword>
<feature type="region of interest" description="Disordered" evidence="11">
    <location>
        <begin position="661"/>
        <end position="680"/>
    </location>
</feature>
<evidence type="ECO:0000256" key="4">
    <source>
        <dbReference type="ARBA" id="ARBA00022701"/>
    </source>
</evidence>
<feature type="domain" description="DUF7779" evidence="14">
    <location>
        <begin position="331"/>
        <end position="417"/>
    </location>
</feature>
<name>D6U731_KTERA</name>
<dbReference type="PANTHER" id="PTHR45783">
    <property type="entry name" value="KINESIN LIGHT CHAIN"/>
    <property type="match status" value="1"/>
</dbReference>
<evidence type="ECO:0000256" key="9">
    <source>
        <dbReference type="ARBA" id="ARBA00023212"/>
    </source>
</evidence>
<evidence type="ECO:0000256" key="11">
    <source>
        <dbReference type="SAM" id="MobiDB-lite"/>
    </source>
</evidence>
<keyword evidence="8" id="KW-0505">Motor protein</keyword>
<dbReference type="GO" id="GO:0007018">
    <property type="term" value="P:microtubule-based movement"/>
    <property type="evidence" value="ECO:0007669"/>
    <property type="project" value="TreeGrafter"/>
</dbReference>
<keyword evidence="7" id="KW-0175">Coiled coil</keyword>
<evidence type="ECO:0000256" key="3">
    <source>
        <dbReference type="ARBA" id="ARBA00022490"/>
    </source>
</evidence>
<keyword evidence="4" id="KW-0493">Microtubule</keyword>
<dbReference type="InterPro" id="IPR002182">
    <property type="entry name" value="NB-ARC"/>
</dbReference>
<dbReference type="InterPro" id="IPR002151">
    <property type="entry name" value="Kinesin_light"/>
</dbReference>
<evidence type="ECO:0000256" key="1">
    <source>
        <dbReference type="ARBA" id="ARBA00004245"/>
    </source>
</evidence>
<dbReference type="GO" id="GO:0005874">
    <property type="term" value="C:microtubule"/>
    <property type="evidence" value="ECO:0007669"/>
    <property type="project" value="UniProtKB-KW"/>
</dbReference>
<dbReference type="SUPFAM" id="SSF48452">
    <property type="entry name" value="TPR-like"/>
    <property type="match status" value="2"/>
</dbReference>
<dbReference type="InterPro" id="IPR056681">
    <property type="entry name" value="DUF7779"/>
</dbReference>
<accession>D6U731</accession>
<evidence type="ECO:0000256" key="10">
    <source>
        <dbReference type="PROSITE-ProRule" id="PRU00339"/>
    </source>
</evidence>
<dbReference type="GO" id="GO:0005871">
    <property type="term" value="C:kinesin complex"/>
    <property type="evidence" value="ECO:0007669"/>
    <property type="project" value="InterPro"/>
</dbReference>
<dbReference type="PROSITE" id="PS01160">
    <property type="entry name" value="KINESIN_LIGHT"/>
    <property type="match status" value="1"/>
</dbReference>
<dbReference type="NCBIfam" id="NF040586">
    <property type="entry name" value="FxSxx_TPR"/>
    <property type="match status" value="1"/>
</dbReference>
<comment type="similarity">
    <text evidence="2">Belongs to the kinesin light chain family.</text>
</comment>
<dbReference type="PROSITE" id="PS50005">
    <property type="entry name" value="TPR"/>
    <property type="match status" value="2"/>
</dbReference>
<feature type="repeat" description="TPR" evidence="10">
    <location>
        <begin position="554"/>
        <end position="587"/>
    </location>
</feature>
<dbReference type="Gene3D" id="1.25.40.10">
    <property type="entry name" value="Tetratricopeptide repeat domain"/>
    <property type="match status" value="2"/>
</dbReference>
<organism evidence="15 16">
    <name type="scientific">Ktedonobacter racemifer DSM 44963</name>
    <dbReference type="NCBI Taxonomy" id="485913"/>
    <lineage>
        <taxon>Bacteria</taxon>
        <taxon>Bacillati</taxon>
        <taxon>Chloroflexota</taxon>
        <taxon>Ktedonobacteria</taxon>
        <taxon>Ktedonobacterales</taxon>
        <taxon>Ktedonobacteraceae</taxon>
        <taxon>Ktedonobacter</taxon>
    </lineage>
</organism>
<dbReference type="Pfam" id="PF24885">
    <property type="entry name" value="TPR_NPHP3"/>
    <property type="match status" value="1"/>
</dbReference>
<evidence type="ECO:0000259" key="12">
    <source>
        <dbReference type="Pfam" id="PF00931"/>
    </source>
</evidence>
<feature type="domain" description="Nephrocystin-3 TPR-repeats region" evidence="13">
    <location>
        <begin position="475"/>
        <end position="586"/>
    </location>
</feature>
<keyword evidence="5" id="KW-0677">Repeat</keyword>
<dbReference type="STRING" id="485913.Krac_0179"/>
<dbReference type="RefSeq" id="WP_007921710.1">
    <property type="nucleotide sequence ID" value="NZ_ADVG01000005.1"/>
</dbReference>
<dbReference type="Pfam" id="PF13424">
    <property type="entry name" value="TPR_12"/>
    <property type="match status" value="1"/>
</dbReference>
<dbReference type="EMBL" id="ADVG01000005">
    <property type="protein sequence ID" value="EFH79692.1"/>
    <property type="molecule type" value="Genomic_DNA"/>
</dbReference>
<dbReference type="InterPro" id="IPR056885">
    <property type="entry name" value="TPR_NPHP3"/>
</dbReference>
<feature type="repeat" description="TPR" evidence="10">
    <location>
        <begin position="512"/>
        <end position="545"/>
    </location>
</feature>
<dbReference type="InterPro" id="IPR015792">
    <property type="entry name" value="Kinesin_light_repeat"/>
</dbReference>
<evidence type="ECO:0000256" key="6">
    <source>
        <dbReference type="ARBA" id="ARBA00022803"/>
    </source>
</evidence>
<comment type="caution">
    <text evidence="15">The sequence shown here is derived from an EMBL/GenBank/DDBJ whole genome shotgun (WGS) entry which is preliminary data.</text>
</comment>
<keyword evidence="9" id="KW-0206">Cytoskeleton</keyword>
<dbReference type="InterPro" id="IPR027417">
    <property type="entry name" value="P-loop_NTPase"/>
</dbReference>
<dbReference type="AlphaFoldDB" id="D6U731"/>
<dbReference type="Pfam" id="PF25000">
    <property type="entry name" value="DUF7779"/>
    <property type="match status" value="1"/>
</dbReference>
<dbReference type="OrthoDB" id="580767at2"/>
<dbReference type="SMART" id="SM00028">
    <property type="entry name" value="TPR"/>
    <property type="match status" value="4"/>
</dbReference>
<proteinExistence type="inferred from homology"/>
<dbReference type="eggNOG" id="COG0457">
    <property type="taxonomic scope" value="Bacteria"/>
</dbReference>